<feature type="region of interest" description="Disordered" evidence="1">
    <location>
        <begin position="134"/>
        <end position="194"/>
    </location>
</feature>
<evidence type="ECO:0000313" key="4">
    <source>
        <dbReference type="Proteomes" id="UP000052978"/>
    </source>
</evidence>
<sequence length="279" mass="30867">MQLHAIWFLHLWAYADYALGPEPTVLKESREVPEKGLLREALLVKPSLVSRPWLQIPLPPLSFPRTSRPRPKPLEWSHYKSQEASRTRSLWVYARPPPTRLGSVVSTPLVAGQYLEAVEKGFGPEDEVGRADETEFANQGHRDGGGEPIARDGRDAPEPVPDVRHLRLLGGQDAHSRPTPRPGPFSTRPASRVEGVEAEAAQVAVQKAETDGRGATEFGRARERSEAKLPLPAAADDVDRKSRRLKSKYSFYHQAKARQSGGEAIRGGARQDVDTTRGK</sequence>
<dbReference type="EMBL" id="KE161183">
    <property type="protein sequence ID" value="EPQ02133.1"/>
    <property type="molecule type" value="Genomic_DNA"/>
</dbReference>
<gene>
    <name evidence="3" type="ORF">D623_10013262</name>
</gene>
<proteinExistence type="predicted"/>
<feature type="region of interest" description="Disordered" evidence="1">
    <location>
        <begin position="207"/>
        <end position="279"/>
    </location>
</feature>
<keyword evidence="2" id="KW-0732">Signal</keyword>
<evidence type="ECO:0000256" key="2">
    <source>
        <dbReference type="SAM" id="SignalP"/>
    </source>
</evidence>
<feature type="compositionally biased region" description="Basic and acidic residues" evidence="1">
    <location>
        <begin position="269"/>
        <end position="279"/>
    </location>
</feature>
<keyword evidence="4" id="KW-1185">Reference proteome</keyword>
<organism evidence="3 4">
    <name type="scientific">Myotis brandtii</name>
    <name type="common">Brandt's bat</name>
    <dbReference type="NCBI Taxonomy" id="109478"/>
    <lineage>
        <taxon>Eukaryota</taxon>
        <taxon>Metazoa</taxon>
        <taxon>Chordata</taxon>
        <taxon>Craniata</taxon>
        <taxon>Vertebrata</taxon>
        <taxon>Euteleostomi</taxon>
        <taxon>Mammalia</taxon>
        <taxon>Eutheria</taxon>
        <taxon>Laurasiatheria</taxon>
        <taxon>Chiroptera</taxon>
        <taxon>Yangochiroptera</taxon>
        <taxon>Vespertilionidae</taxon>
        <taxon>Myotis</taxon>
    </lineage>
</organism>
<name>S7NWW1_MYOBR</name>
<protein>
    <submittedName>
        <fullName evidence="3">Uncharacterized protein</fullName>
    </submittedName>
</protein>
<accession>S7NWW1</accession>
<feature type="compositionally biased region" description="Basic and acidic residues" evidence="1">
    <location>
        <begin position="140"/>
        <end position="165"/>
    </location>
</feature>
<dbReference type="Proteomes" id="UP000052978">
    <property type="component" value="Unassembled WGS sequence"/>
</dbReference>
<feature type="compositionally biased region" description="Basic and acidic residues" evidence="1">
    <location>
        <begin position="208"/>
        <end position="227"/>
    </location>
</feature>
<dbReference type="AlphaFoldDB" id="S7NWW1"/>
<feature type="signal peptide" evidence="2">
    <location>
        <begin position="1"/>
        <end position="20"/>
    </location>
</feature>
<evidence type="ECO:0000313" key="3">
    <source>
        <dbReference type="EMBL" id="EPQ02133.1"/>
    </source>
</evidence>
<reference evidence="3 4" key="1">
    <citation type="journal article" date="2013" name="Nat. Commun.">
        <title>Genome analysis reveals insights into physiology and longevity of the Brandt's bat Myotis brandtii.</title>
        <authorList>
            <person name="Seim I."/>
            <person name="Fang X."/>
            <person name="Xiong Z."/>
            <person name="Lobanov A.V."/>
            <person name="Huang Z."/>
            <person name="Ma S."/>
            <person name="Feng Y."/>
            <person name="Turanov A.A."/>
            <person name="Zhu Y."/>
            <person name="Lenz T.L."/>
            <person name="Gerashchenko M.V."/>
            <person name="Fan D."/>
            <person name="Hee Yim S."/>
            <person name="Yao X."/>
            <person name="Jordan D."/>
            <person name="Xiong Y."/>
            <person name="Ma Y."/>
            <person name="Lyapunov A.N."/>
            <person name="Chen G."/>
            <person name="Kulakova O.I."/>
            <person name="Sun Y."/>
            <person name="Lee S.G."/>
            <person name="Bronson R.T."/>
            <person name="Moskalev A.A."/>
            <person name="Sunyaev S.R."/>
            <person name="Zhang G."/>
            <person name="Krogh A."/>
            <person name="Wang J."/>
            <person name="Gladyshev V.N."/>
        </authorList>
    </citation>
    <scope>NUCLEOTIDE SEQUENCE [LARGE SCALE GENOMIC DNA]</scope>
</reference>
<feature type="chain" id="PRO_5004543784" evidence="2">
    <location>
        <begin position="21"/>
        <end position="279"/>
    </location>
</feature>
<evidence type="ECO:0000256" key="1">
    <source>
        <dbReference type="SAM" id="MobiDB-lite"/>
    </source>
</evidence>